<dbReference type="Pfam" id="PF16889">
    <property type="entry name" value="Hepar_II_III_N"/>
    <property type="match status" value="1"/>
</dbReference>
<evidence type="ECO:0000313" key="8">
    <source>
        <dbReference type="Proteomes" id="UP000225320"/>
    </source>
</evidence>
<keyword evidence="2" id="KW-0732">Signal</keyword>
<dbReference type="Pfam" id="PF07940">
    <property type="entry name" value="Hepar_II_III_C"/>
    <property type="match status" value="1"/>
</dbReference>
<protein>
    <submittedName>
        <fullName evidence="7">Uncharacterized protein</fullName>
    </submittedName>
</protein>
<reference evidence="7 8" key="1">
    <citation type="submission" date="2017-09" db="EMBL/GenBank/DDBJ databases">
        <title>Large-scale bioinformatics analysis of Bacillus genomes uncovers conserved roles of natural products in bacterial physiology.</title>
        <authorList>
            <consortium name="Agbiome Team Llc"/>
            <person name="Bleich R.M."/>
            <person name="Grubbs K.J."/>
            <person name="Santa Maria K.C."/>
            <person name="Allen S.E."/>
            <person name="Farag S."/>
            <person name="Shank E.A."/>
            <person name="Bowers A."/>
        </authorList>
    </citation>
    <scope>NUCLEOTIDE SEQUENCE [LARGE SCALE GENOMIC DNA]</scope>
    <source>
        <strain evidence="7 8">AFS094862</strain>
    </source>
</reference>
<proteinExistence type="predicted"/>
<dbReference type="PANTHER" id="PTHR39210">
    <property type="entry name" value="HEPARIN-SULFATE LYASE"/>
    <property type="match status" value="1"/>
</dbReference>
<keyword evidence="3" id="KW-0574">Periplasm</keyword>
<dbReference type="PANTHER" id="PTHR39210:SF1">
    <property type="entry name" value="HEPARIN-SULFATE LYASE"/>
    <property type="match status" value="1"/>
</dbReference>
<feature type="domain" description="Heparinase II/III-like C-terminal" evidence="5">
    <location>
        <begin position="597"/>
        <end position="736"/>
    </location>
</feature>
<dbReference type="RefSeq" id="WP_080326704.1">
    <property type="nucleotide sequence ID" value="NZ_JAAVIO010000003.1"/>
</dbReference>
<evidence type="ECO:0000256" key="1">
    <source>
        <dbReference type="ARBA" id="ARBA00004418"/>
    </source>
</evidence>
<dbReference type="SUPFAM" id="SSF48230">
    <property type="entry name" value="Chondroitin AC/alginate lyase"/>
    <property type="match status" value="1"/>
</dbReference>
<evidence type="ECO:0000256" key="2">
    <source>
        <dbReference type="ARBA" id="ARBA00022729"/>
    </source>
</evidence>
<sequence length="760" mass="89419">MFLEKVEGFYSKEAGDSILNYFQKIEGLSVKEVLEKAKRKIVYKSSRKIECWKDSIASSYSKEFFNYELEEILSKTVEYEFDKNEVVQIRDLTSLYMNHYFDLLGSGWLNVKYNMKFQGLEEHRYTSKKIEVDENSDWIKNLINKENQNYSEYVRSHISSSYVPIDWRIDFKSGYTWDSKKHYSELNLNTGPGIDVKVPWELSRMQHLIQFVWAYTLASKGNKEFENPEVYEREFQDEILDFISANPPKFGVNWTCTMDVAIRAANWILVYDLLKVQGVEFNKEFKKIFVLSIYDHGKFIFNHLERNKGIRNNHYLSNIVGLFFISAYLPVTKEVSTWLKFSFQELIQEMSFQFYKEGSNFENSTTYHRLSGELMLYATAVALALPKEKIKILHSYKLQDHIGVCKKLGFEIDPDKFWDFHNGRIFPGWYMERLEKMAEFTVDITKPNGKVAQFGDNDSGRFFKTQPSYNLLTVQEAKQKYLNLSTYNELSDKANYWDEDFLEHHFLVAGINALFKRKKFFSFVNKPSIEHTLIKNMVKNRMKTYEEFISQGLKHDTLEISINEQEKNEINKLEQQEKFVQYIFYSKSNLVERLKKIAYPDFGMYIFKSPDFYLAIRCGKLGTNGKGSHDHNDQLSIELVIDGENIIKDPGTYLYTPIPEKRNLFRSTKAHFTIQLGDIEQNNFYDGLSGLFSLENNTNSQCLEFKNNSFVGCHSGYGQKVYRKIEIFDKRVVITDFGTSIVNQEFNYYSNGYGRIMKNK</sequence>
<dbReference type="AlphaFoldDB" id="A0A2C3N0K4"/>
<dbReference type="InterPro" id="IPR012480">
    <property type="entry name" value="Hepar_II_III_C"/>
</dbReference>
<feature type="domain" description="Heparin-sulfate lyase N-terminal" evidence="6">
    <location>
        <begin position="161"/>
        <end position="382"/>
    </location>
</feature>
<keyword evidence="4" id="KW-0456">Lyase</keyword>
<dbReference type="Gene3D" id="2.70.98.70">
    <property type="match status" value="1"/>
</dbReference>
<dbReference type="GO" id="GO:0016829">
    <property type="term" value="F:lyase activity"/>
    <property type="evidence" value="ECO:0007669"/>
    <property type="project" value="UniProtKB-KW"/>
</dbReference>
<evidence type="ECO:0000256" key="4">
    <source>
        <dbReference type="ARBA" id="ARBA00023239"/>
    </source>
</evidence>
<gene>
    <name evidence="7" type="ORF">CON73_03910</name>
</gene>
<name>A0A2C3N0K4_9BACI</name>
<comment type="subcellular location">
    <subcellularLocation>
        <location evidence="1">Periplasm</location>
    </subcellularLocation>
</comment>
<accession>A0A2C3N0K4</accession>
<dbReference type="Gene3D" id="1.50.10.100">
    <property type="entry name" value="Chondroitin AC/alginate lyase"/>
    <property type="match status" value="1"/>
</dbReference>
<comment type="caution">
    <text evidence="7">The sequence shown here is derived from an EMBL/GenBank/DDBJ whole genome shotgun (WGS) entry which is preliminary data.</text>
</comment>
<evidence type="ECO:0000259" key="6">
    <source>
        <dbReference type="Pfam" id="PF16889"/>
    </source>
</evidence>
<dbReference type="Proteomes" id="UP000225320">
    <property type="component" value="Unassembled WGS sequence"/>
</dbReference>
<evidence type="ECO:0000256" key="3">
    <source>
        <dbReference type="ARBA" id="ARBA00022764"/>
    </source>
</evidence>
<dbReference type="InterPro" id="IPR031680">
    <property type="entry name" value="Hepar_II_III_N"/>
</dbReference>
<organism evidence="7 8">
    <name type="scientific">Bacillus toyonensis</name>
    <dbReference type="NCBI Taxonomy" id="155322"/>
    <lineage>
        <taxon>Bacteria</taxon>
        <taxon>Bacillati</taxon>
        <taxon>Bacillota</taxon>
        <taxon>Bacilli</taxon>
        <taxon>Bacillales</taxon>
        <taxon>Bacillaceae</taxon>
        <taxon>Bacillus</taxon>
        <taxon>Bacillus cereus group</taxon>
    </lineage>
</organism>
<dbReference type="EMBL" id="NVOI01000019">
    <property type="protein sequence ID" value="PGG94129.1"/>
    <property type="molecule type" value="Genomic_DNA"/>
</dbReference>
<dbReference type="InterPro" id="IPR008929">
    <property type="entry name" value="Chondroitin_lyas"/>
</dbReference>
<dbReference type="GO" id="GO:0042597">
    <property type="term" value="C:periplasmic space"/>
    <property type="evidence" value="ECO:0007669"/>
    <property type="project" value="UniProtKB-SubCell"/>
</dbReference>
<evidence type="ECO:0000259" key="5">
    <source>
        <dbReference type="Pfam" id="PF07940"/>
    </source>
</evidence>
<evidence type="ECO:0000313" key="7">
    <source>
        <dbReference type="EMBL" id="PGG94129.1"/>
    </source>
</evidence>